<feature type="transmembrane region" description="Helical" evidence="1">
    <location>
        <begin position="6"/>
        <end position="27"/>
    </location>
</feature>
<keyword evidence="1" id="KW-0812">Transmembrane</keyword>
<protein>
    <submittedName>
        <fullName evidence="2">Uncharacterized protein</fullName>
    </submittedName>
</protein>
<accession>K2BU91</accession>
<dbReference type="AlphaFoldDB" id="K2BU91"/>
<keyword evidence="1" id="KW-1133">Transmembrane helix</keyword>
<organism evidence="2">
    <name type="scientific">uncultured bacterium</name>
    <name type="common">gcode 4</name>
    <dbReference type="NCBI Taxonomy" id="1234023"/>
    <lineage>
        <taxon>Bacteria</taxon>
        <taxon>environmental samples</taxon>
    </lineage>
</organism>
<comment type="caution">
    <text evidence="2">The sequence shown here is derived from an EMBL/GenBank/DDBJ whole genome shotgun (WGS) entry which is preliminary data.</text>
</comment>
<keyword evidence="1" id="KW-0472">Membrane</keyword>
<reference evidence="2" key="1">
    <citation type="journal article" date="2012" name="Science">
        <title>Fermentation, hydrogen, and sulfur metabolism in multiple uncultivated bacterial phyla.</title>
        <authorList>
            <person name="Wrighton K.C."/>
            <person name="Thomas B.C."/>
            <person name="Sharon I."/>
            <person name="Miller C.S."/>
            <person name="Castelle C.J."/>
            <person name="VerBerkmoes N.C."/>
            <person name="Wilkins M.J."/>
            <person name="Hettich R.L."/>
            <person name="Lipton M.S."/>
            <person name="Williams K.H."/>
            <person name="Long P.E."/>
            <person name="Banfield J.F."/>
        </authorList>
    </citation>
    <scope>NUCLEOTIDE SEQUENCE [LARGE SCALE GENOMIC DNA]</scope>
</reference>
<proteinExistence type="predicted"/>
<dbReference type="EMBL" id="AMFJ01021671">
    <property type="protein sequence ID" value="EKD65789.1"/>
    <property type="molecule type" value="Genomic_DNA"/>
</dbReference>
<sequence length="300" mass="35424">MKNNSWSALIVTIFVTMIITIIGIFLLDKIMPLAKNVKWIENSNVAYYNANTWIESALFGMSSTDPSQEPSWSGWTAILWYNYVTKAKVNTIPLPSEWNSEYNTNYNKIWIWEPVQLVINSSSSIDWSWVKFNFKIPDLNQNWSNDESLISSMNWTWMVNWILSGSWKSFFASGEVNMIRWSNINSTSDLYLNNMNWTDLNWSWMTFAQFYGNTISWLWNCSSTWEKCVLKLSIINPLNLSNWQVAPYLEYKITFPTWTLIPNQYTKIVSDWNSFWFKRTIKKNVEQLTSNEAMDFTVFQ</sequence>
<gene>
    <name evidence="2" type="ORF">ACD_49C00085G0004</name>
</gene>
<name>K2BU91_9BACT</name>
<evidence type="ECO:0000256" key="1">
    <source>
        <dbReference type="SAM" id="Phobius"/>
    </source>
</evidence>
<evidence type="ECO:0000313" key="2">
    <source>
        <dbReference type="EMBL" id="EKD65789.1"/>
    </source>
</evidence>